<name>A0A382Q0G9_9ZZZZ</name>
<dbReference type="AlphaFoldDB" id="A0A382Q0G9"/>
<reference evidence="1" key="1">
    <citation type="submission" date="2018-05" db="EMBL/GenBank/DDBJ databases">
        <authorList>
            <person name="Lanie J.A."/>
            <person name="Ng W.-L."/>
            <person name="Kazmierczak K.M."/>
            <person name="Andrzejewski T.M."/>
            <person name="Davidsen T.M."/>
            <person name="Wayne K.J."/>
            <person name="Tettelin H."/>
            <person name="Glass J.I."/>
            <person name="Rusch D."/>
            <person name="Podicherti R."/>
            <person name="Tsui H.-C.T."/>
            <person name="Winkler M.E."/>
        </authorList>
    </citation>
    <scope>NUCLEOTIDE SEQUENCE</scope>
</reference>
<accession>A0A382Q0G9</accession>
<gene>
    <name evidence="1" type="ORF">METZ01_LOCUS331948</name>
</gene>
<proteinExistence type="predicted"/>
<sequence>MFVGGKYIAQGHPLWEAGTFSSFQDVVIHKYEGILNQLKDLIEGLGENDGFEISR</sequence>
<evidence type="ECO:0000313" key="1">
    <source>
        <dbReference type="EMBL" id="SVC79094.1"/>
    </source>
</evidence>
<organism evidence="1">
    <name type="scientific">marine metagenome</name>
    <dbReference type="NCBI Taxonomy" id="408172"/>
    <lineage>
        <taxon>unclassified sequences</taxon>
        <taxon>metagenomes</taxon>
        <taxon>ecological metagenomes</taxon>
    </lineage>
</organism>
<protein>
    <submittedName>
        <fullName evidence="1">Uncharacterized protein</fullName>
    </submittedName>
</protein>
<dbReference type="EMBL" id="UINC01111117">
    <property type="protein sequence ID" value="SVC79094.1"/>
    <property type="molecule type" value="Genomic_DNA"/>
</dbReference>